<evidence type="ECO:0000256" key="2">
    <source>
        <dbReference type="ARBA" id="ARBA00023266"/>
    </source>
</evidence>
<evidence type="ECO:0000313" key="3">
    <source>
        <dbReference type="EMBL" id="EGT49304.1"/>
    </source>
</evidence>
<dbReference type="GO" id="GO:0008430">
    <property type="term" value="F:selenium binding"/>
    <property type="evidence" value="ECO:0007669"/>
    <property type="project" value="InterPro"/>
</dbReference>
<dbReference type="EMBL" id="GL380178">
    <property type="protein sequence ID" value="EGT49304.1"/>
    <property type="molecule type" value="Genomic_DNA"/>
</dbReference>
<dbReference type="Proteomes" id="UP000008068">
    <property type="component" value="Unassembled WGS sequence"/>
</dbReference>
<dbReference type="InterPro" id="IPR008826">
    <property type="entry name" value="Se-bd"/>
</dbReference>
<keyword evidence="4" id="KW-1185">Reference proteome</keyword>
<dbReference type="eggNOG" id="KOG0918">
    <property type="taxonomic scope" value="Eukaryota"/>
</dbReference>
<dbReference type="SUPFAM" id="SSF50969">
    <property type="entry name" value="YVTN repeat-like/Quinoprotein amine dehydrogenase"/>
    <property type="match status" value="1"/>
</dbReference>
<dbReference type="InterPro" id="IPR011044">
    <property type="entry name" value="Quino_amine_DH_bsu"/>
</dbReference>
<dbReference type="PANTHER" id="PTHR23300:SF0">
    <property type="entry name" value="METHANETHIOL OXIDASE"/>
    <property type="match status" value="1"/>
</dbReference>
<proteinExistence type="inferred from homology"/>
<evidence type="ECO:0000256" key="1">
    <source>
        <dbReference type="ARBA" id="ARBA00005606"/>
    </source>
</evidence>
<keyword evidence="2" id="KW-0711">Selenium</keyword>
<name>G0PAH8_CAEBE</name>
<dbReference type="AlphaFoldDB" id="G0PAH8"/>
<reference evidence="4" key="1">
    <citation type="submission" date="2011-07" db="EMBL/GenBank/DDBJ databases">
        <authorList>
            <consortium name="Caenorhabditis brenneri Sequencing and Analysis Consortium"/>
            <person name="Wilson R.K."/>
        </authorList>
    </citation>
    <scope>NUCLEOTIDE SEQUENCE [LARGE SCALE GENOMIC DNA]</scope>
    <source>
        <strain evidence="4">PB2801</strain>
    </source>
</reference>
<dbReference type="OrthoDB" id="10252446at2759"/>
<organism evidence="4">
    <name type="scientific">Caenorhabditis brenneri</name>
    <name type="common">Nematode worm</name>
    <dbReference type="NCBI Taxonomy" id="135651"/>
    <lineage>
        <taxon>Eukaryota</taxon>
        <taxon>Metazoa</taxon>
        <taxon>Ecdysozoa</taxon>
        <taxon>Nematoda</taxon>
        <taxon>Chromadorea</taxon>
        <taxon>Rhabditida</taxon>
        <taxon>Rhabditina</taxon>
        <taxon>Rhabditomorpha</taxon>
        <taxon>Rhabditoidea</taxon>
        <taxon>Rhabditidae</taxon>
        <taxon>Peloderinae</taxon>
        <taxon>Caenorhabditis</taxon>
    </lineage>
</organism>
<dbReference type="PANTHER" id="PTHR23300">
    <property type="entry name" value="METHANETHIOL OXIDASE"/>
    <property type="match status" value="1"/>
</dbReference>
<evidence type="ECO:0000313" key="4">
    <source>
        <dbReference type="Proteomes" id="UP000008068"/>
    </source>
</evidence>
<dbReference type="HOGENOM" id="CLU_922191_0_0_1"/>
<sequence>MPPAVNPNVMAALATPPHKMPSKDPEKKFFFVTALHAADGPDAIFTVDVNPDSDKYCQLTSPKDCTVTVSIYSSGIPKNTSKLLIYQCLMELFHWNFDFFMSQPVRMHLLDVPLDLQIIEFILMRNGWCLPEMPALITNILISMDDRFLYASCWLHGDIRQYDISDPVNPKLNSQVYIGGNIHSESEVKVLDEDTVIPALYVKRRKIEGGPQMLQLSLDGKRLYVTTSLYKTWDHQFYPSHSKSGATMLQHNASSTVRIWRMR</sequence>
<protein>
    <recommendedName>
        <fullName evidence="5">Methanethiol oxidase</fullName>
    </recommendedName>
</protein>
<evidence type="ECO:0008006" key="5">
    <source>
        <dbReference type="Google" id="ProtNLM"/>
    </source>
</evidence>
<dbReference type="STRING" id="135651.G0PAH8"/>
<gene>
    <name evidence="3" type="ORF">CAEBREN_19964</name>
</gene>
<dbReference type="InParanoid" id="G0PAH8"/>
<dbReference type="Pfam" id="PF05694">
    <property type="entry name" value="SBP56"/>
    <property type="match status" value="1"/>
</dbReference>
<accession>G0PAH8</accession>
<comment type="similarity">
    <text evidence="1">Belongs to the selenium-binding protein family.</text>
</comment>